<evidence type="ECO:0000256" key="3">
    <source>
        <dbReference type="ARBA" id="ARBA00022801"/>
    </source>
</evidence>
<keyword evidence="1" id="KW-1277">Toxin-antitoxin system</keyword>
<dbReference type="GO" id="GO:0016787">
    <property type="term" value="F:hydrolase activity"/>
    <property type="evidence" value="ECO:0007669"/>
    <property type="project" value="UniProtKB-KW"/>
</dbReference>
<keyword evidence="3" id="KW-0378">Hydrolase</keyword>
<keyword evidence="2" id="KW-0540">Nuclease</keyword>
<comment type="similarity">
    <text evidence="4">Belongs to the HepT RNase toxin family.</text>
</comment>
<reference evidence="5 6" key="1">
    <citation type="journal article" date="2021" name="bioRxiv">
        <title>Unraveling nitrogen, sulfur and carbon metabolic pathways and microbial community transcriptional responses to substrate deprivation and toxicity stresses in a bioreactor mimicking anoxic brackish coastal sediment conditions.</title>
        <authorList>
            <person name="Martins P.D."/>
            <person name="Echeveste M.J."/>
            <person name="Arshad A."/>
            <person name="Kurth J."/>
            <person name="Ouboter H."/>
            <person name="Jetten M.S.M."/>
            <person name="Welte C.U."/>
        </authorList>
    </citation>
    <scope>NUCLEOTIDE SEQUENCE [LARGE SCALE GENOMIC DNA]</scope>
    <source>
        <strain evidence="5">MAG_38</strain>
    </source>
</reference>
<dbReference type="InterPro" id="IPR008201">
    <property type="entry name" value="HepT-like"/>
</dbReference>
<protein>
    <submittedName>
        <fullName evidence="5">DUF86 domain-containing protein</fullName>
    </submittedName>
</protein>
<dbReference type="NCBIfam" id="NF047751">
    <property type="entry name" value="HepT_toxin"/>
    <property type="match status" value="1"/>
</dbReference>
<dbReference type="InterPro" id="IPR037038">
    <property type="entry name" value="HepT-like_sf"/>
</dbReference>
<gene>
    <name evidence="5" type="ORF">K8G79_02040</name>
</gene>
<evidence type="ECO:0000313" key="6">
    <source>
        <dbReference type="Proteomes" id="UP001197609"/>
    </source>
</evidence>
<dbReference type="EMBL" id="JAIOIU010000028">
    <property type="protein sequence ID" value="MBZ0158923.1"/>
    <property type="molecule type" value="Genomic_DNA"/>
</dbReference>
<sequence length="138" mass="15732">MNDIVINKIQSIQRCVERARQEYRSDPDGFAANHTLQDAAVLNVLRACEQAIDLANHVIHTYKMGIPTASTESFDLLLAKHVIDVALSEKLKQMVHFRNIVIHQYQRMDIEIVTSVIVSGLDDLVQFGDRVKEFISER</sequence>
<evidence type="ECO:0000256" key="1">
    <source>
        <dbReference type="ARBA" id="ARBA00022649"/>
    </source>
</evidence>
<evidence type="ECO:0000256" key="4">
    <source>
        <dbReference type="ARBA" id="ARBA00024207"/>
    </source>
</evidence>
<dbReference type="Gene3D" id="1.20.120.580">
    <property type="entry name" value="bsu32300-like"/>
    <property type="match status" value="1"/>
</dbReference>
<dbReference type="PANTHER" id="PTHR33397">
    <property type="entry name" value="UPF0331 PROTEIN YUTE"/>
    <property type="match status" value="1"/>
</dbReference>
<dbReference type="PANTHER" id="PTHR33397:SF3">
    <property type="entry name" value="MRNA NUCLEASE HEPT"/>
    <property type="match status" value="1"/>
</dbReference>
<dbReference type="Pfam" id="PF01934">
    <property type="entry name" value="HepT-like"/>
    <property type="match status" value="1"/>
</dbReference>
<proteinExistence type="inferred from homology"/>
<name>A0AAJ1EI02_9BACT</name>
<dbReference type="GO" id="GO:0004540">
    <property type="term" value="F:RNA nuclease activity"/>
    <property type="evidence" value="ECO:0007669"/>
    <property type="project" value="InterPro"/>
</dbReference>
<evidence type="ECO:0000313" key="5">
    <source>
        <dbReference type="EMBL" id="MBZ0158923.1"/>
    </source>
</evidence>
<dbReference type="Proteomes" id="UP001197609">
    <property type="component" value="Unassembled WGS sequence"/>
</dbReference>
<evidence type="ECO:0000256" key="2">
    <source>
        <dbReference type="ARBA" id="ARBA00022722"/>
    </source>
</evidence>
<accession>A0AAJ1EI02</accession>
<organism evidence="5 6">
    <name type="scientific">Candidatus Methylomirabilis tolerans</name>
    <dbReference type="NCBI Taxonomy" id="3123416"/>
    <lineage>
        <taxon>Bacteria</taxon>
        <taxon>Candidatus Methylomirabilota</taxon>
        <taxon>Candidatus Methylomirabilia</taxon>
        <taxon>Candidatus Methylomirabilales</taxon>
        <taxon>Candidatus Methylomirabilaceae</taxon>
        <taxon>Candidatus Methylomirabilis</taxon>
    </lineage>
</organism>
<dbReference type="AlphaFoldDB" id="A0AAJ1EI02"/>
<comment type="caution">
    <text evidence="5">The sequence shown here is derived from an EMBL/GenBank/DDBJ whole genome shotgun (WGS) entry which is preliminary data.</text>
</comment>
<dbReference type="InterPro" id="IPR052379">
    <property type="entry name" value="Type_VII_TA_RNase"/>
</dbReference>
<dbReference type="GO" id="GO:0110001">
    <property type="term" value="C:toxin-antitoxin complex"/>
    <property type="evidence" value="ECO:0007669"/>
    <property type="project" value="InterPro"/>
</dbReference>